<dbReference type="AlphaFoldDB" id="A0A0R2CWF8"/>
<accession>A0A0R2CWF8</accession>
<organism evidence="2 3">
    <name type="scientific">Liquorilactobacillus aquaticus DSM 21051</name>
    <dbReference type="NCBI Taxonomy" id="1423725"/>
    <lineage>
        <taxon>Bacteria</taxon>
        <taxon>Bacillati</taxon>
        <taxon>Bacillota</taxon>
        <taxon>Bacilli</taxon>
        <taxon>Lactobacillales</taxon>
        <taxon>Lactobacillaceae</taxon>
        <taxon>Liquorilactobacillus</taxon>
    </lineage>
</organism>
<gene>
    <name evidence="2" type="ORF">FC19_GL001243</name>
</gene>
<evidence type="ECO:0000313" key="3">
    <source>
        <dbReference type="Proteomes" id="UP000051015"/>
    </source>
</evidence>
<dbReference type="Pfam" id="PF10702">
    <property type="entry name" value="DUF2507"/>
    <property type="match status" value="1"/>
</dbReference>
<feature type="region of interest" description="Disordered" evidence="1">
    <location>
        <begin position="144"/>
        <end position="171"/>
    </location>
</feature>
<dbReference type="Proteomes" id="UP000051015">
    <property type="component" value="Unassembled WGS sequence"/>
</dbReference>
<evidence type="ECO:0008006" key="4">
    <source>
        <dbReference type="Google" id="ProtNLM"/>
    </source>
</evidence>
<dbReference type="OrthoDB" id="2965348at2"/>
<dbReference type="RefSeq" id="WP_057876234.1">
    <property type="nucleotide sequence ID" value="NZ_AYZD01000018.1"/>
</dbReference>
<dbReference type="SUPFAM" id="SSF111126">
    <property type="entry name" value="Ligand-binding domain in the NO signalling and Golgi transport"/>
    <property type="match status" value="1"/>
</dbReference>
<comment type="caution">
    <text evidence="2">The sequence shown here is derived from an EMBL/GenBank/DDBJ whole genome shotgun (WGS) entry which is preliminary data.</text>
</comment>
<evidence type="ECO:0000313" key="2">
    <source>
        <dbReference type="EMBL" id="KRM95765.1"/>
    </source>
</evidence>
<dbReference type="InterPro" id="IPR024096">
    <property type="entry name" value="NO_sig/Golgi_transp_ligand-bd"/>
</dbReference>
<sequence length="171" mass="19708">MDVKLFHELLNNNEHTTLFGYALIRDALLPDLIGDNANILYWSGKKLAREFLLTTETDLPLFFKQANWGDLKKIKNDKKQQIFKLDGAIVTQRIKRTPKADFLLEAGFIAETIQNQRGFISETIIKDIDKRKNAVTFLNQLDPNDPIDPNLVPEQEPFHLTDTPQEESEKD</sequence>
<name>A0A0R2CWF8_9LACO</name>
<evidence type="ECO:0000256" key="1">
    <source>
        <dbReference type="SAM" id="MobiDB-lite"/>
    </source>
</evidence>
<keyword evidence="3" id="KW-1185">Reference proteome</keyword>
<proteinExistence type="predicted"/>
<dbReference type="Gene3D" id="3.30.1380.20">
    <property type="entry name" value="Trafficking protein particle complex subunit 3"/>
    <property type="match status" value="1"/>
</dbReference>
<dbReference type="PATRIC" id="fig|1423725.3.peg.1281"/>
<dbReference type="InterPro" id="IPR019642">
    <property type="entry name" value="DUF2507"/>
</dbReference>
<dbReference type="STRING" id="1423725.FC19_GL001243"/>
<dbReference type="EMBL" id="AYZD01000018">
    <property type="protein sequence ID" value="KRM95765.1"/>
    <property type="molecule type" value="Genomic_DNA"/>
</dbReference>
<reference evidence="2 3" key="1">
    <citation type="journal article" date="2015" name="Genome Announc.">
        <title>Expanding the biotechnology potential of lactobacilli through comparative genomics of 213 strains and associated genera.</title>
        <authorList>
            <person name="Sun Z."/>
            <person name="Harris H.M."/>
            <person name="McCann A."/>
            <person name="Guo C."/>
            <person name="Argimon S."/>
            <person name="Zhang W."/>
            <person name="Yang X."/>
            <person name="Jeffery I.B."/>
            <person name="Cooney J.C."/>
            <person name="Kagawa T.F."/>
            <person name="Liu W."/>
            <person name="Song Y."/>
            <person name="Salvetti E."/>
            <person name="Wrobel A."/>
            <person name="Rasinkangas P."/>
            <person name="Parkhill J."/>
            <person name="Rea M.C."/>
            <person name="O'Sullivan O."/>
            <person name="Ritari J."/>
            <person name="Douillard F.P."/>
            <person name="Paul Ross R."/>
            <person name="Yang R."/>
            <person name="Briner A.E."/>
            <person name="Felis G.E."/>
            <person name="de Vos W.M."/>
            <person name="Barrangou R."/>
            <person name="Klaenhammer T.R."/>
            <person name="Caufield P.W."/>
            <person name="Cui Y."/>
            <person name="Zhang H."/>
            <person name="O'Toole P.W."/>
        </authorList>
    </citation>
    <scope>NUCLEOTIDE SEQUENCE [LARGE SCALE GENOMIC DNA]</scope>
    <source>
        <strain evidence="2 3">DSM 21051</strain>
    </source>
</reference>
<protein>
    <recommendedName>
        <fullName evidence="4">Hydrocarbon binding protein</fullName>
    </recommendedName>
</protein>